<keyword evidence="3" id="KW-1185">Reference proteome</keyword>
<gene>
    <name evidence="2" type="ORF">DFQ27_002777</name>
</gene>
<feature type="region of interest" description="Disordered" evidence="1">
    <location>
        <begin position="161"/>
        <end position="181"/>
    </location>
</feature>
<feature type="compositionally biased region" description="Low complexity" evidence="1">
    <location>
        <begin position="382"/>
        <end position="391"/>
    </location>
</feature>
<sequence>MASPIVPAAPMVPYPTMSSSSSSSVGVGGPPAPFMHGAAAPQQPMWMSPAVGLPQTFHLHQPLTIQPPPLPLPPQFMPATPAQPHQPFSYPAYPALQATYPLGAEVLHGMAVIPSPALTPSSSSSMLPSLVTVYKCRKCGATLPSAEAVCTRLHAGGKGLWGGGGGGSSGSSSGSGTFSPEKIQQTTAAEAVYGEKSARRTEKRFDFSKDVAITNGGGSSSSSNGATAAVTPPAASNGGPSTTTSHNGGSQYPNEKAALAAAYNSAAYGAPTHDPAAIYDLREMSISSPSSSSTMPQPQPQPLSQPSYLGRSKSVQNPMVSAKKLWRDFRKEASQQGSELMGRGADYQQQHAHRIVVSPEGMSFVPGVGNVATMGRPSQYRQQQQQQQQLQNTGYPVPPGTMPAGGMDGLQRHATVHYTPYIPSYPRSGEQLQQQQQSPQWQARPSAPGASYPLPPGPSFR</sequence>
<reference evidence="2" key="1">
    <citation type="journal article" date="2020" name="Fungal Divers.">
        <title>Resolving the Mortierellaceae phylogeny through synthesis of multi-gene phylogenetics and phylogenomics.</title>
        <authorList>
            <person name="Vandepol N."/>
            <person name="Liber J."/>
            <person name="Desiro A."/>
            <person name="Na H."/>
            <person name="Kennedy M."/>
            <person name="Barry K."/>
            <person name="Grigoriev I.V."/>
            <person name="Miller A.N."/>
            <person name="O'Donnell K."/>
            <person name="Stajich J.E."/>
            <person name="Bonito G."/>
        </authorList>
    </citation>
    <scope>NUCLEOTIDE SEQUENCE</scope>
    <source>
        <strain evidence="2">BC1065</strain>
    </source>
</reference>
<comment type="caution">
    <text evidence="2">The sequence shown here is derived from an EMBL/GenBank/DDBJ whole genome shotgun (WGS) entry which is preliminary data.</text>
</comment>
<accession>A0A9P6QAK5</accession>
<feature type="compositionally biased region" description="Polar residues" evidence="1">
    <location>
        <begin position="238"/>
        <end position="252"/>
    </location>
</feature>
<feature type="compositionally biased region" description="Low complexity" evidence="1">
    <location>
        <begin position="431"/>
        <end position="442"/>
    </location>
</feature>
<dbReference type="EMBL" id="JAAAJB010000206">
    <property type="protein sequence ID" value="KAG0261769.1"/>
    <property type="molecule type" value="Genomic_DNA"/>
</dbReference>
<evidence type="ECO:0000313" key="2">
    <source>
        <dbReference type="EMBL" id="KAG0261769.1"/>
    </source>
</evidence>
<feature type="region of interest" description="Disordered" evidence="1">
    <location>
        <begin position="287"/>
        <end position="310"/>
    </location>
</feature>
<evidence type="ECO:0000313" key="3">
    <source>
        <dbReference type="Proteomes" id="UP000807716"/>
    </source>
</evidence>
<proteinExistence type="predicted"/>
<feature type="region of interest" description="Disordered" evidence="1">
    <location>
        <begin position="376"/>
        <end position="461"/>
    </location>
</feature>
<feature type="compositionally biased region" description="Low complexity" evidence="1">
    <location>
        <begin position="287"/>
        <end position="296"/>
    </location>
</feature>
<name>A0A9P6QAK5_9FUNG</name>
<evidence type="ECO:0000256" key="1">
    <source>
        <dbReference type="SAM" id="MobiDB-lite"/>
    </source>
</evidence>
<dbReference type="Proteomes" id="UP000807716">
    <property type="component" value="Unassembled WGS sequence"/>
</dbReference>
<protein>
    <submittedName>
        <fullName evidence="2">Uncharacterized protein</fullName>
    </submittedName>
</protein>
<dbReference type="OrthoDB" id="2449560at2759"/>
<organism evidence="2 3">
    <name type="scientific">Actinomortierella ambigua</name>
    <dbReference type="NCBI Taxonomy" id="1343610"/>
    <lineage>
        <taxon>Eukaryota</taxon>
        <taxon>Fungi</taxon>
        <taxon>Fungi incertae sedis</taxon>
        <taxon>Mucoromycota</taxon>
        <taxon>Mortierellomycotina</taxon>
        <taxon>Mortierellomycetes</taxon>
        <taxon>Mortierellales</taxon>
        <taxon>Mortierellaceae</taxon>
        <taxon>Actinomortierella</taxon>
    </lineage>
</organism>
<dbReference type="AlphaFoldDB" id="A0A9P6QAK5"/>
<feature type="region of interest" description="Disordered" evidence="1">
    <location>
        <begin position="213"/>
        <end position="252"/>
    </location>
</feature>